<protein>
    <recommendedName>
        <fullName evidence="4">Band 7 domain-containing protein</fullName>
    </recommendedName>
</protein>
<evidence type="ECO:0000313" key="3">
    <source>
        <dbReference type="Proteomes" id="UP000265200"/>
    </source>
</evidence>
<dbReference type="PANTHER" id="PTHR10264">
    <property type="entry name" value="BAND 7 PROTEIN-RELATED"/>
    <property type="match status" value="1"/>
</dbReference>
<accession>A0A3P9JIT3</accession>
<evidence type="ECO:0000256" key="1">
    <source>
        <dbReference type="SAM" id="Phobius"/>
    </source>
</evidence>
<dbReference type="PANTHER" id="PTHR10264:SF87">
    <property type="entry name" value="STOMATIN (EPB72)-LIKE 3A"/>
    <property type="match status" value="1"/>
</dbReference>
<dbReference type="AlphaFoldDB" id="A0A3P9JIT3"/>
<evidence type="ECO:0000313" key="2">
    <source>
        <dbReference type="Ensembl" id="ENSORLP00015032167.1"/>
    </source>
</evidence>
<dbReference type="Ensembl" id="ENSORLT00015023936.1">
    <property type="protein sequence ID" value="ENSORLP00015032167.1"/>
    <property type="gene ID" value="ENSORLG00015016822.1"/>
</dbReference>
<dbReference type="Proteomes" id="UP000265200">
    <property type="component" value="Chromosome 14"/>
</dbReference>
<sequence>MSAALKGWILPFIRHTLTNSTRNSTSSKKQMEMENHMGTERTGSLGCIGWLIVILSGLFVFLLFPVTIWFCFKTVQEYERAVIFRLGRITDRKPKGPAFKLFISYKKTTTTLTTCKM</sequence>
<reference key="1">
    <citation type="journal article" date="2007" name="Nature">
        <title>The medaka draft genome and insights into vertebrate genome evolution.</title>
        <authorList>
            <person name="Kasahara M."/>
            <person name="Naruse K."/>
            <person name="Sasaki S."/>
            <person name="Nakatani Y."/>
            <person name="Qu W."/>
            <person name="Ahsan B."/>
            <person name="Yamada T."/>
            <person name="Nagayasu Y."/>
            <person name="Doi K."/>
            <person name="Kasai Y."/>
            <person name="Jindo T."/>
            <person name="Kobayashi D."/>
            <person name="Shimada A."/>
            <person name="Toyoda A."/>
            <person name="Kuroki Y."/>
            <person name="Fujiyama A."/>
            <person name="Sasaki T."/>
            <person name="Shimizu A."/>
            <person name="Asakawa S."/>
            <person name="Shimizu N."/>
            <person name="Hashimoto S."/>
            <person name="Yang J."/>
            <person name="Lee Y."/>
            <person name="Matsushima K."/>
            <person name="Sugano S."/>
            <person name="Sakaizumi M."/>
            <person name="Narita T."/>
            <person name="Ohishi K."/>
            <person name="Haga S."/>
            <person name="Ohta F."/>
            <person name="Nomoto H."/>
            <person name="Nogata K."/>
            <person name="Morishita T."/>
            <person name="Endo T."/>
            <person name="Shin-I T."/>
            <person name="Takeda H."/>
            <person name="Morishita S."/>
            <person name="Kohara Y."/>
        </authorList>
    </citation>
    <scope>NUCLEOTIDE SEQUENCE [LARGE SCALE GENOMIC DNA]</scope>
    <source>
        <strain>Hd-rR</strain>
    </source>
</reference>
<reference evidence="2" key="3">
    <citation type="submission" date="2025-08" db="UniProtKB">
        <authorList>
            <consortium name="Ensembl"/>
        </authorList>
    </citation>
    <scope>IDENTIFICATION</scope>
    <source>
        <strain evidence="2">HSOK</strain>
    </source>
</reference>
<proteinExistence type="predicted"/>
<keyword evidence="1" id="KW-1133">Transmembrane helix</keyword>
<feature type="transmembrane region" description="Helical" evidence="1">
    <location>
        <begin position="48"/>
        <end position="72"/>
    </location>
</feature>
<name>A0A3P9JIT3_ORYLA</name>
<organism evidence="2 3">
    <name type="scientific">Oryzias latipes</name>
    <name type="common">Japanese rice fish</name>
    <name type="synonym">Japanese killifish</name>
    <dbReference type="NCBI Taxonomy" id="8090"/>
    <lineage>
        <taxon>Eukaryota</taxon>
        <taxon>Metazoa</taxon>
        <taxon>Chordata</taxon>
        <taxon>Craniata</taxon>
        <taxon>Vertebrata</taxon>
        <taxon>Euteleostomi</taxon>
        <taxon>Actinopterygii</taxon>
        <taxon>Neopterygii</taxon>
        <taxon>Teleostei</taxon>
        <taxon>Neoteleostei</taxon>
        <taxon>Acanthomorphata</taxon>
        <taxon>Ovalentaria</taxon>
        <taxon>Atherinomorphae</taxon>
        <taxon>Beloniformes</taxon>
        <taxon>Adrianichthyidae</taxon>
        <taxon>Oryziinae</taxon>
        <taxon>Oryzias</taxon>
    </lineage>
</organism>
<reference evidence="2 3" key="2">
    <citation type="submission" date="2017-04" db="EMBL/GenBank/DDBJ databases">
        <title>CpG methylation of centromeres and impact of large insertions on vertebrate speciation.</title>
        <authorList>
            <person name="Ichikawa K."/>
            <person name="Yoshimura J."/>
            <person name="Morishita S."/>
        </authorList>
    </citation>
    <scope>NUCLEOTIDE SEQUENCE</scope>
    <source>
        <strain evidence="2 3">HSOK</strain>
    </source>
</reference>
<evidence type="ECO:0008006" key="4">
    <source>
        <dbReference type="Google" id="ProtNLM"/>
    </source>
</evidence>
<dbReference type="InterPro" id="IPR043202">
    <property type="entry name" value="Band-7_stomatin-like"/>
</dbReference>
<reference evidence="2" key="4">
    <citation type="submission" date="2025-09" db="UniProtKB">
        <authorList>
            <consortium name="Ensembl"/>
        </authorList>
    </citation>
    <scope>IDENTIFICATION</scope>
    <source>
        <strain evidence="2">HSOK</strain>
    </source>
</reference>
<keyword evidence="1" id="KW-0472">Membrane</keyword>
<dbReference type="GO" id="GO:0005886">
    <property type="term" value="C:plasma membrane"/>
    <property type="evidence" value="ECO:0007669"/>
    <property type="project" value="InterPro"/>
</dbReference>
<keyword evidence="1" id="KW-0812">Transmembrane</keyword>